<feature type="region of interest" description="Disordered" evidence="1">
    <location>
        <begin position="1607"/>
        <end position="1642"/>
    </location>
</feature>
<feature type="compositionally biased region" description="Polar residues" evidence="1">
    <location>
        <begin position="1703"/>
        <end position="1712"/>
    </location>
</feature>
<dbReference type="Proteomes" id="UP001283361">
    <property type="component" value="Unassembled WGS sequence"/>
</dbReference>
<feature type="compositionally biased region" description="Acidic residues" evidence="1">
    <location>
        <begin position="1743"/>
        <end position="1755"/>
    </location>
</feature>
<feature type="compositionally biased region" description="Low complexity" evidence="1">
    <location>
        <begin position="696"/>
        <end position="707"/>
    </location>
</feature>
<comment type="caution">
    <text evidence="2">The sequence shown here is derived from an EMBL/GenBank/DDBJ whole genome shotgun (WGS) entry which is preliminary data.</text>
</comment>
<feature type="compositionally biased region" description="Low complexity" evidence="1">
    <location>
        <begin position="1691"/>
        <end position="1702"/>
    </location>
</feature>
<organism evidence="2 3">
    <name type="scientific">Elysia crispata</name>
    <name type="common">lettuce slug</name>
    <dbReference type="NCBI Taxonomy" id="231223"/>
    <lineage>
        <taxon>Eukaryota</taxon>
        <taxon>Metazoa</taxon>
        <taxon>Spiralia</taxon>
        <taxon>Lophotrochozoa</taxon>
        <taxon>Mollusca</taxon>
        <taxon>Gastropoda</taxon>
        <taxon>Heterobranchia</taxon>
        <taxon>Euthyneura</taxon>
        <taxon>Panpulmonata</taxon>
        <taxon>Sacoglossa</taxon>
        <taxon>Placobranchoidea</taxon>
        <taxon>Plakobranchidae</taxon>
        <taxon>Elysia</taxon>
    </lineage>
</organism>
<sequence>MFRGKKTMYRLKKTRHSPRTLYNGPFVVPNQTSQQKTNRNSSPSFVTAPSSLFSHWTEHPWDHSNHGYFHHSPATPWSKPELRPFLHRNEISTSRSDEGCRPVYNLSFLDDSGAGINSSTHHYGYIQPNSPQGFHLSKNSLSDPLEHEAMNDPTISSPSTTYVSSGGYKLQSPGIGKSSRSGPSMTPRMNKVPTPRLNRLLFSNVNPSLGLGTNNNSKSNELQLLKHLSNLENRVGVSPRFIKRPSLLHTNYGQRQSSYSPSRIQKCSSSSMSGLGGFQNAFYSRDCIVYCSEPQTSDGNLTNLKALDNQENLRPSPQDAFTMLRYFHQCSPVHLHKMSHVVRNASHTCKSQHLQPFNSHVHYYHFASNQNKDNAHAESLRRRQTEITEHLKIQQNAYHVNVDDMSFRKHQEHTVALDFETRSKYPYQHYEDSSCTRHSSYNSILSSDQSTRTVNNIQKNCKISKIREFHTKQEEKSCSFPVDAQEAMHDYPYLAKIHNAPTNNLAIAECVSRVLSTQNDDFKEIQHGFSYARKANRPIQKEDAWDKICDKIVVQAGDFAVQCHERYQNGSHEATDSKLYWEKGNSFQRRPRSGFSMTADLYHSDVSSIFSNKRRRNQELCNKSPSKNPFIWPDGRLIEKMNQKKRRPDIRRDNQRGARYECRSLGNRPLPQTSELLKSGEVLATRSSELSNKNGSQWSQAHSSSRSHSQRWRINGKEKSQEAKCLIGTNSNVAAYSDSEMGQRQIRKSGQFCSHDNKRGMDQPPNLDEQSIYKKKNIYPGSYWSRKSICQDQKDELHSDTWRQPSVKRNLAFGMKRKDKETFFLPTRSSETFSNLGSSSTILKEFADKLRVFPARSNNPIQTLHCCANFSRLPIKIHCSINSLSKKNGGVVAILSINGTSIARQTGRSKRWAKHRVYNQAISILLRHSSAQITVLSYKDASTKAKSADADKIVSDDFNGASGIDIKDGKMSNYGGNILILNEDKEWSHRTERFEIRKQKGHSEAERKSDVDQLTITHLNSLIRELKSFKGSQSEEENSKVSQIWTVDKRCVKNRLKLIVIYKGIHHLHERMSITCDLYLCERFLAQGKGTNRKHAQTNAYKRACDMLRHMKSAKDMLPLPKLDAKEFKLPDVIDIVYKGYQVVEESNLCRLNRTKQPPVEHRNLENLIILEHEDWSRDRKKHAHCILVQSATQCGCLLEWRTEPCGRGFRCTMMLQGDVVASCISHLRKNAVRVASILALFTFYETQPVVQGFHIDYPTVWTTRDQLKKKVASFAVSPMTALNSDIEKEISKTAEYLHYLKEEKCNSQIEKGLAFAIELLVEEFSSQKSLDLLVCAPDWRVEEKRHLRTHATGNGLRVVSENFQEDLILVVSHKQSLLEIYNILQKQPGQAQGRYKILRDEQKPCFMDVAAEIAADDSVLDEAVVMRKPFSSNKDNLFSIQSLNVHTKKLSSATLKAGEGTSHAKLLESGKKAGDNVQYFPYINSGSHNVSKDDKISRGKYDSTKKLDCNATLNSQSSEINCIFHSLKCEKLTDKEVHQDQSITEAEGKEQLCPVSYNANDVYVSACSILDSGNKFRIKGSEKHSAVPMNVHCLDRCFQDSKAHFSSEFPRPTKTSTPSSYRAQVSEGASQNSDVRDPGSTSVNRALLFAGKDGKKTHSVINSDYSLSLVNRATLSNVEQTYLSSGSLASTVSPTPSDPSSARLSITNEDQNNAKECLSLMQKKKKKRKKKKKKKKKKEKEDKEEEEDDDDDEKEKEKKNRNGVYIEWKNKETNLTSRGPENVQLQMRKGGVNECVRLLKERHDGDDQFPRAVIFCNCRSLVQNLGSFNPANMGNILSTALSSRCPDHLPMDTFSSTETRPAPASTYGPGITSSCLVPIAWGNGETVGSDDSNV</sequence>
<feature type="region of interest" description="Disordered" evidence="1">
    <location>
        <begin position="149"/>
        <end position="192"/>
    </location>
</feature>
<feature type="region of interest" description="Disordered" evidence="1">
    <location>
        <begin position="687"/>
        <end position="720"/>
    </location>
</feature>
<feature type="region of interest" description="Disordered" evidence="1">
    <location>
        <begin position="20"/>
        <end position="45"/>
    </location>
</feature>
<feature type="compositionally biased region" description="Polar residues" evidence="1">
    <location>
        <begin position="29"/>
        <end position="45"/>
    </location>
</feature>
<evidence type="ECO:0000256" key="1">
    <source>
        <dbReference type="SAM" id="MobiDB-lite"/>
    </source>
</evidence>
<feature type="compositionally biased region" description="Polar residues" evidence="1">
    <location>
        <begin position="1614"/>
        <end position="1642"/>
    </location>
</feature>
<feature type="compositionally biased region" description="Polar residues" evidence="1">
    <location>
        <begin position="153"/>
        <end position="164"/>
    </location>
</feature>
<protein>
    <submittedName>
        <fullName evidence="2">Uncharacterized protein</fullName>
    </submittedName>
</protein>
<evidence type="ECO:0000313" key="3">
    <source>
        <dbReference type="Proteomes" id="UP001283361"/>
    </source>
</evidence>
<keyword evidence="3" id="KW-1185">Reference proteome</keyword>
<feature type="region of interest" description="Disordered" evidence="1">
    <location>
        <begin position="617"/>
        <end position="675"/>
    </location>
</feature>
<evidence type="ECO:0000313" key="2">
    <source>
        <dbReference type="EMBL" id="KAK3721409.1"/>
    </source>
</evidence>
<feature type="compositionally biased region" description="Basic residues" evidence="1">
    <location>
        <begin position="1723"/>
        <end position="1739"/>
    </location>
</feature>
<feature type="compositionally biased region" description="Basic and acidic residues" evidence="1">
    <location>
        <begin position="650"/>
        <end position="662"/>
    </location>
</feature>
<accession>A0AAE0XY94</accession>
<reference evidence="2" key="1">
    <citation type="journal article" date="2023" name="G3 (Bethesda)">
        <title>A reference genome for the long-term kleptoplast-retaining sea slug Elysia crispata morphotype clarki.</title>
        <authorList>
            <person name="Eastman K.E."/>
            <person name="Pendleton A.L."/>
            <person name="Shaikh M.A."/>
            <person name="Suttiyut T."/>
            <person name="Ogas R."/>
            <person name="Tomko P."/>
            <person name="Gavelis G."/>
            <person name="Widhalm J.R."/>
            <person name="Wisecaver J.H."/>
        </authorList>
    </citation>
    <scope>NUCLEOTIDE SEQUENCE</scope>
    <source>
        <strain evidence="2">ECLA1</strain>
    </source>
</reference>
<dbReference type="EMBL" id="JAWDGP010007399">
    <property type="protein sequence ID" value="KAK3721409.1"/>
    <property type="molecule type" value="Genomic_DNA"/>
</dbReference>
<proteinExistence type="predicted"/>
<name>A0AAE0XY94_9GAST</name>
<feature type="region of interest" description="Disordered" evidence="1">
    <location>
        <begin position="1687"/>
        <end position="1759"/>
    </location>
</feature>
<gene>
    <name evidence="2" type="ORF">RRG08_012226</name>
</gene>